<gene>
    <name evidence="1" type="ORF">IPF_572</name>
</gene>
<protein>
    <submittedName>
        <fullName evidence="1">Similarity. Hypothetical start</fullName>
    </submittedName>
</protein>
<dbReference type="AlphaFoldDB" id="A8YDG3"/>
<organism evidence="1">
    <name type="scientific">Microcystis aeruginosa (strain PCC 7806)</name>
    <dbReference type="NCBI Taxonomy" id="267872"/>
    <lineage>
        <taxon>Bacteria</taxon>
        <taxon>Bacillati</taxon>
        <taxon>Cyanobacteriota</taxon>
        <taxon>Cyanophyceae</taxon>
        <taxon>Oscillatoriophycideae</taxon>
        <taxon>Chroococcales</taxon>
        <taxon>Microcystaceae</taxon>
        <taxon>Microcystis</taxon>
    </lineage>
</organism>
<accession>A8YDG3</accession>
<proteinExistence type="predicted"/>
<evidence type="ECO:0000313" key="1">
    <source>
        <dbReference type="EMBL" id="CAO86852.1"/>
    </source>
</evidence>
<name>A8YDG3_MICA7</name>
<reference evidence="1" key="1">
    <citation type="submission" date="2007-08" db="EMBL/GenBank/DDBJ databases">
        <authorList>
            <person name="Frangeul L."/>
        </authorList>
    </citation>
    <scope>NUCLEOTIDE SEQUENCE</scope>
    <source>
        <strain evidence="1">PCC 7806</strain>
    </source>
</reference>
<sequence length="21" mass="2511">MSNYYTLDVHNTLIYSILRGH</sequence>
<dbReference type="EMBL" id="AM778922">
    <property type="protein sequence ID" value="CAO86852.1"/>
    <property type="molecule type" value="Genomic_DNA"/>
</dbReference>